<dbReference type="Pfam" id="PF05545">
    <property type="entry name" value="FixQ"/>
    <property type="match status" value="1"/>
</dbReference>
<reference evidence="2 3" key="1">
    <citation type="submission" date="2024-02" db="EMBL/GenBank/DDBJ databases">
        <title>A novel Wenzhouxiangellaceae bacterium, isolated from coastal sediments.</title>
        <authorList>
            <person name="Du Z.-J."/>
            <person name="Ye Y.-Q."/>
            <person name="Zhang X.-Y."/>
        </authorList>
    </citation>
    <scope>NUCLEOTIDE SEQUENCE [LARGE SCALE GENOMIC DNA]</scope>
    <source>
        <strain evidence="2 3">CH-27</strain>
    </source>
</reference>
<gene>
    <name evidence="2" type="ORF">V3330_11805</name>
</gene>
<keyword evidence="3" id="KW-1185">Reference proteome</keyword>
<evidence type="ECO:0000313" key="2">
    <source>
        <dbReference type="EMBL" id="MEJ8568312.1"/>
    </source>
</evidence>
<keyword evidence="1" id="KW-0812">Transmembrane</keyword>
<keyword evidence="1" id="KW-1133">Transmembrane helix</keyword>
<dbReference type="InterPro" id="IPR008621">
    <property type="entry name" value="Cbb3-typ_cyt_oxidase_comp"/>
</dbReference>
<evidence type="ECO:0000256" key="1">
    <source>
        <dbReference type="SAM" id="Phobius"/>
    </source>
</evidence>
<dbReference type="EMBL" id="JAZHOG010000007">
    <property type="protein sequence ID" value="MEJ8568312.1"/>
    <property type="molecule type" value="Genomic_DNA"/>
</dbReference>
<comment type="caution">
    <text evidence="2">The sequence shown here is derived from an EMBL/GenBank/DDBJ whole genome shotgun (WGS) entry which is preliminary data.</text>
</comment>
<protein>
    <submittedName>
        <fullName evidence="2">Cbb3-type cytochrome c oxidase subunit 3</fullName>
    </submittedName>
</protein>
<keyword evidence="1" id="KW-0472">Membrane</keyword>
<organism evidence="2 3">
    <name type="scientific">Elongatibacter sediminis</name>
    <dbReference type="NCBI Taxonomy" id="3119006"/>
    <lineage>
        <taxon>Bacteria</taxon>
        <taxon>Pseudomonadati</taxon>
        <taxon>Pseudomonadota</taxon>
        <taxon>Gammaproteobacteria</taxon>
        <taxon>Chromatiales</taxon>
        <taxon>Wenzhouxiangellaceae</taxon>
        <taxon>Elongatibacter</taxon>
    </lineage>
</organism>
<dbReference type="AlphaFoldDB" id="A0AAW9RDX0"/>
<accession>A0AAW9RDX0</accession>
<sequence length="67" mass="7747">METEVLGLDLNTLRGILLIVLMVAFFGIWGWAWSSKRKKTFHDASRLPLEEDEGEIPVDTDRNEEKE</sequence>
<dbReference type="CDD" id="cd01324">
    <property type="entry name" value="cbb3_Oxidase_CcoQ"/>
    <property type="match status" value="1"/>
</dbReference>
<dbReference type="Proteomes" id="UP001359886">
    <property type="component" value="Unassembled WGS sequence"/>
</dbReference>
<evidence type="ECO:0000313" key="3">
    <source>
        <dbReference type="Proteomes" id="UP001359886"/>
    </source>
</evidence>
<feature type="transmembrane region" description="Helical" evidence="1">
    <location>
        <begin position="12"/>
        <end position="32"/>
    </location>
</feature>
<name>A0AAW9RDX0_9GAMM</name>
<dbReference type="RefSeq" id="WP_354695631.1">
    <property type="nucleotide sequence ID" value="NZ_JAZHOG010000007.1"/>
</dbReference>
<proteinExistence type="predicted"/>